<dbReference type="CDD" id="cd07738">
    <property type="entry name" value="DdPDE5-like_MBL-fold"/>
    <property type="match status" value="1"/>
</dbReference>
<dbReference type="InterPro" id="IPR050503">
    <property type="entry name" value="cAMP-dep_PK_reg_su-like"/>
</dbReference>
<evidence type="ECO:0000256" key="7">
    <source>
        <dbReference type="ARBA" id="ARBA00022801"/>
    </source>
</evidence>
<dbReference type="InterPro" id="IPR018490">
    <property type="entry name" value="cNMP-bd_dom_sf"/>
</dbReference>
<dbReference type="SUPFAM" id="SSF56281">
    <property type="entry name" value="Metallo-hydrolase/oxidoreductase"/>
    <property type="match status" value="1"/>
</dbReference>
<comment type="similarity">
    <text evidence="9">Belongs to the metallo-beta-lactamase superfamily. cNMP phosphodiesterase family.</text>
</comment>
<dbReference type="InterPro" id="IPR014710">
    <property type="entry name" value="RmlC-like_jellyroll"/>
</dbReference>
<comment type="subcellular location">
    <subcellularLocation>
        <location evidence="2">Cytoplasm</location>
    </subcellularLocation>
</comment>
<feature type="domain" description="Cyclic nucleotide-binding" evidence="10">
    <location>
        <begin position="722"/>
        <end position="822"/>
    </location>
</feature>
<keyword evidence="5" id="KW-0677">Repeat</keyword>
<dbReference type="Gene3D" id="2.60.120.10">
    <property type="entry name" value="Jelly Rolls"/>
    <property type="match status" value="2"/>
</dbReference>
<evidence type="ECO:0000259" key="10">
    <source>
        <dbReference type="PROSITE" id="PS50042"/>
    </source>
</evidence>
<evidence type="ECO:0000256" key="1">
    <source>
        <dbReference type="ARBA" id="ARBA00001946"/>
    </source>
</evidence>
<dbReference type="PANTHER" id="PTHR11635:SF152">
    <property type="entry name" value="CAMP-DEPENDENT PROTEIN KINASE TYPE I REGULATORY SUBUNIT-RELATED"/>
    <property type="match status" value="1"/>
</dbReference>
<keyword evidence="12" id="KW-1185">Reference proteome</keyword>
<dbReference type="EMBL" id="GG662665">
    <property type="protein sequence ID" value="EAR85498.2"/>
    <property type="molecule type" value="Genomic_DNA"/>
</dbReference>
<dbReference type="Pfam" id="PF00027">
    <property type="entry name" value="cNMP_binding"/>
    <property type="match status" value="2"/>
</dbReference>
<dbReference type="PROSITE" id="PS50042">
    <property type="entry name" value="CNMP_BINDING_3"/>
    <property type="match status" value="2"/>
</dbReference>
<organism evidence="11 12">
    <name type="scientific">Tetrahymena thermophila (strain SB210)</name>
    <dbReference type="NCBI Taxonomy" id="312017"/>
    <lineage>
        <taxon>Eukaryota</taxon>
        <taxon>Sar</taxon>
        <taxon>Alveolata</taxon>
        <taxon>Ciliophora</taxon>
        <taxon>Intramacronucleata</taxon>
        <taxon>Oligohymenophorea</taxon>
        <taxon>Hymenostomatida</taxon>
        <taxon>Tetrahymenina</taxon>
        <taxon>Tetrahymenidae</taxon>
        <taxon>Tetrahymena</taxon>
    </lineage>
</organism>
<evidence type="ECO:0000256" key="8">
    <source>
        <dbReference type="ARBA" id="ARBA00022842"/>
    </source>
</evidence>
<dbReference type="STRING" id="312017.I7LTM1"/>
<reference evidence="12" key="1">
    <citation type="journal article" date="2006" name="PLoS Biol.">
        <title>Macronuclear genome sequence of the ciliate Tetrahymena thermophila, a model eukaryote.</title>
        <authorList>
            <person name="Eisen J.A."/>
            <person name="Coyne R.S."/>
            <person name="Wu M."/>
            <person name="Wu D."/>
            <person name="Thiagarajan M."/>
            <person name="Wortman J.R."/>
            <person name="Badger J.H."/>
            <person name="Ren Q."/>
            <person name="Amedeo P."/>
            <person name="Jones K.M."/>
            <person name="Tallon L.J."/>
            <person name="Delcher A.L."/>
            <person name="Salzberg S.L."/>
            <person name="Silva J.C."/>
            <person name="Haas B.J."/>
            <person name="Majoros W.H."/>
            <person name="Farzad M."/>
            <person name="Carlton J.M."/>
            <person name="Smith R.K. Jr."/>
            <person name="Garg J."/>
            <person name="Pearlman R.E."/>
            <person name="Karrer K.M."/>
            <person name="Sun L."/>
            <person name="Manning G."/>
            <person name="Elde N.C."/>
            <person name="Turkewitz A.P."/>
            <person name="Asai D.J."/>
            <person name="Wilkes D.E."/>
            <person name="Wang Y."/>
            <person name="Cai H."/>
            <person name="Collins K."/>
            <person name="Stewart B.A."/>
            <person name="Lee S.R."/>
            <person name="Wilamowska K."/>
            <person name="Weinberg Z."/>
            <person name="Ruzzo W.L."/>
            <person name="Wloga D."/>
            <person name="Gaertig J."/>
            <person name="Frankel J."/>
            <person name="Tsao C.-C."/>
            <person name="Gorovsky M.A."/>
            <person name="Keeling P.J."/>
            <person name="Waller R.F."/>
            <person name="Patron N.J."/>
            <person name="Cherry J.M."/>
            <person name="Stover N.A."/>
            <person name="Krieger C.J."/>
            <person name="del Toro C."/>
            <person name="Ryder H.F."/>
            <person name="Williamson S.C."/>
            <person name="Barbeau R.A."/>
            <person name="Hamilton E.P."/>
            <person name="Orias E."/>
        </authorList>
    </citation>
    <scope>NUCLEOTIDE SEQUENCE [LARGE SCALE GENOMIC DNA]</scope>
    <source>
        <strain evidence="12">SB210</strain>
    </source>
</reference>
<evidence type="ECO:0000313" key="11">
    <source>
        <dbReference type="EMBL" id="EAR85498.2"/>
    </source>
</evidence>
<keyword evidence="8" id="KW-0460">Magnesium</keyword>
<dbReference type="GO" id="GO:0006508">
    <property type="term" value="P:proteolysis"/>
    <property type="evidence" value="ECO:0007669"/>
    <property type="project" value="UniProtKB-KW"/>
</dbReference>
<dbReference type="GeneID" id="7830675"/>
<dbReference type="GO" id="GO:0008233">
    <property type="term" value="F:peptidase activity"/>
    <property type="evidence" value="ECO:0007669"/>
    <property type="project" value="UniProtKB-KW"/>
</dbReference>
<evidence type="ECO:0000256" key="6">
    <source>
        <dbReference type="ARBA" id="ARBA00022741"/>
    </source>
</evidence>
<dbReference type="Proteomes" id="UP000009168">
    <property type="component" value="Unassembled WGS sequence"/>
</dbReference>
<dbReference type="eggNOG" id="KOG1113">
    <property type="taxonomic scope" value="Eukaryota"/>
</dbReference>
<evidence type="ECO:0000256" key="9">
    <source>
        <dbReference type="ARBA" id="ARBA00061002"/>
    </source>
</evidence>
<dbReference type="KEGG" id="tet:TTHERM_00442480"/>
<dbReference type="SMART" id="SM00100">
    <property type="entry name" value="cNMP"/>
    <property type="match status" value="2"/>
</dbReference>
<protein>
    <submittedName>
        <fullName evidence="11">Ulp1 protease family, carboxy-terminal domain protein</fullName>
    </submittedName>
</protein>
<keyword evidence="4" id="KW-0479">Metal-binding</keyword>
<dbReference type="SMART" id="SM00849">
    <property type="entry name" value="Lactamase_B"/>
    <property type="match status" value="1"/>
</dbReference>
<dbReference type="InParanoid" id="I7LTM1"/>
<name>I7LTM1_TETTS</name>
<comment type="cofactor">
    <cofactor evidence="1">
        <name>Mg(2+)</name>
        <dbReference type="ChEBI" id="CHEBI:18420"/>
    </cofactor>
</comment>
<evidence type="ECO:0000256" key="3">
    <source>
        <dbReference type="ARBA" id="ARBA00022490"/>
    </source>
</evidence>
<dbReference type="InterPro" id="IPR001279">
    <property type="entry name" value="Metallo-B-lactamas"/>
</dbReference>
<feature type="domain" description="Cyclic nucleotide-binding" evidence="10">
    <location>
        <begin position="586"/>
        <end position="689"/>
    </location>
</feature>
<dbReference type="GO" id="GO:0030552">
    <property type="term" value="F:cAMP binding"/>
    <property type="evidence" value="ECO:0007669"/>
    <property type="project" value="TreeGrafter"/>
</dbReference>
<dbReference type="GO" id="GO:0046872">
    <property type="term" value="F:metal ion binding"/>
    <property type="evidence" value="ECO:0007669"/>
    <property type="project" value="UniProtKB-KW"/>
</dbReference>
<dbReference type="GO" id="GO:0005952">
    <property type="term" value="C:cAMP-dependent protein kinase complex"/>
    <property type="evidence" value="ECO:0007669"/>
    <property type="project" value="InterPro"/>
</dbReference>
<dbReference type="GO" id="GO:0005829">
    <property type="term" value="C:cytosol"/>
    <property type="evidence" value="ECO:0007669"/>
    <property type="project" value="TreeGrafter"/>
</dbReference>
<keyword evidence="3" id="KW-0963">Cytoplasm</keyword>
<evidence type="ECO:0000313" key="12">
    <source>
        <dbReference type="Proteomes" id="UP000009168"/>
    </source>
</evidence>
<dbReference type="CDD" id="cd00038">
    <property type="entry name" value="CAP_ED"/>
    <property type="match status" value="2"/>
</dbReference>
<accession>I7LTM1</accession>
<evidence type="ECO:0000256" key="4">
    <source>
        <dbReference type="ARBA" id="ARBA00022723"/>
    </source>
</evidence>
<keyword evidence="7" id="KW-0378">Hydrolase</keyword>
<evidence type="ECO:0000256" key="2">
    <source>
        <dbReference type="ARBA" id="ARBA00004496"/>
    </source>
</evidence>
<dbReference type="OrthoDB" id="421226at2759"/>
<dbReference type="InterPro" id="IPR036866">
    <property type="entry name" value="RibonucZ/Hydroxyglut_hydro"/>
</dbReference>
<keyword evidence="11" id="KW-0645">Protease</keyword>
<dbReference type="SUPFAM" id="SSF51206">
    <property type="entry name" value="cAMP-binding domain-like"/>
    <property type="match status" value="2"/>
</dbReference>
<dbReference type="FunFam" id="3.60.15.10:FF:000029">
    <property type="entry name" value="Cyclic nucleotide-binding domain protein"/>
    <property type="match status" value="1"/>
</dbReference>
<dbReference type="RefSeq" id="XP_001033161.2">
    <property type="nucleotide sequence ID" value="XM_001033161.2"/>
</dbReference>
<evidence type="ECO:0000256" key="5">
    <source>
        <dbReference type="ARBA" id="ARBA00022737"/>
    </source>
</evidence>
<dbReference type="eggNOG" id="KOG3246">
    <property type="taxonomic scope" value="Eukaryota"/>
</dbReference>
<dbReference type="AlphaFoldDB" id="I7LTM1"/>
<dbReference type="GO" id="GO:0034236">
    <property type="term" value="F:protein kinase A catalytic subunit binding"/>
    <property type="evidence" value="ECO:0007669"/>
    <property type="project" value="TreeGrafter"/>
</dbReference>
<sequence length="839" mass="95285">MACCLQNEDDGKSIISEINEQIEEMQLKKTLSQIIQEAQTNNKYNLMRGGCVIKSAIGPIQFGIPPETVKDSLNLGQEVPTFYIIPSKRFDKKNGVNVAEFEFPAYFNFFVKKRKCTLICTQEAERAVRTVFQETLLGPVSFEHIEEDYYYSYPKDGIPDFNKELKVFAKNPMNPSEALKVDTLISFVIFDENGVAKLNDSNGNIVEIKKEQGSYSIFENGKLLDNVKDEVNLPEGNLFESFGTISTDNINNMKNSEQQIGNQFNHDRVTFESPTKSHTKNLIAVWTSKLGQMKCIQDIQNFHPEFIDESETITPPDFGVTVLGSSHGFDPKGSTTGFIIWIYGKGIMVDPPPFSSQFLKKMGIPSVLIHGIIITHCHADHDAGTFTKLLDDSRVEVITTRTIMNSFLRKYSALSGMGIEELKHLFIFRPVTLGTSINIYGANFRFFYAFHTIPCIGFECELKQRSIYYSADTFYNPEQLKEFKRQGIFGQKRYEQLANVKFNNDIIIHEAGVPPIHTPQTVLASLPIHIKNKMMLIHIAEKDLLKDSGLKIAKHGIENTLILHPSGFHKNMDTLRRLDLLSSIDIFENLTIKNIKWLLDSLVEEQYYPKQIVVKENTIGNKFYIIESGIARVYSNNKNNQFERFYQTGEYFGETALICHGGKRIANVEAVTELRLLTLEKHDFKFIFGDGCGGDGPVIRKFMNLTDARKSKALHVLYKNSVFNEMGQSQKTQLEMILKEEEVDKGQVMWNVGDKATFAFIIKKGNFEFVDCPESELDELESGAFIGEVKSITDSSPLTTSVVATRKGKIFKIYKEDLISFLNKNPGLQLVFQDCKYLE</sequence>
<dbReference type="PANTHER" id="PTHR11635">
    <property type="entry name" value="CAMP-DEPENDENT PROTEIN KINASE REGULATORY CHAIN"/>
    <property type="match status" value="1"/>
</dbReference>
<dbReference type="InterPro" id="IPR000595">
    <property type="entry name" value="cNMP-bd_dom"/>
</dbReference>
<dbReference type="Gene3D" id="3.60.15.10">
    <property type="entry name" value="Ribonuclease Z/Hydroxyacylglutathione hydrolase-like"/>
    <property type="match status" value="1"/>
</dbReference>
<proteinExistence type="inferred from homology"/>
<gene>
    <name evidence="11" type="ORF">TTHERM_00442480</name>
</gene>
<dbReference type="Pfam" id="PF23023">
    <property type="entry name" value="Anti-Pycsar_Apyc1"/>
    <property type="match status" value="1"/>
</dbReference>
<dbReference type="GO" id="GO:0004862">
    <property type="term" value="F:cAMP-dependent protein kinase inhibitor activity"/>
    <property type="evidence" value="ECO:0007669"/>
    <property type="project" value="TreeGrafter"/>
</dbReference>
<keyword evidence="6" id="KW-0547">Nucleotide-binding</keyword>